<evidence type="ECO:0000313" key="1">
    <source>
        <dbReference type="EMBL" id="KDR76054.1"/>
    </source>
</evidence>
<name>A0A067T823_GALM3</name>
<gene>
    <name evidence="1" type="ORF">GALMADRAFT_139810</name>
</gene>
<dbReference type="HOGENOM" id="CLU_1250746_0_0_1"/>
<dbReference type="Proteomes" id="UP000027222">
    <property type="component" value="Unassembled WGS sequence"/>
</dbReference>
<accession>A0A067T823</accession>
<reference evidence="2" key="1">
    <citation type="journal article" date="2014" name="Proc. Natl. Acad. Sci. U.S.A.">
        <title>Extensive sampling of basidiomycete genomes demonstrates inadequacy of the white-rot/brown-rot paradigm for wood decay fungi.</title>
        <authorList>
            <person name="Riley R."/>
            <person name="Salamov A.A."/>
            <person name="Brown D.W."/>
            <person name="Nagy L.G."/>
            <person name="Floudas D."/>
            <person name="Held B.W."/>
            <person name="Levasseur A."/>
            <person name="Lombard V."/>
            <person name="Morin E."/>
            <person name="Otillar R."/>
            <person name="Lindquist E.A."/>
            <person name="Sun H."/>
            <person name="LaButti K.M."/>
            <person name="Schmutz J."/>
            <person name="Jabbour D."/>
            <person name="Luo H."/>
            <person name="Baker S.E."/>
            <person name="Pisabarro A.G."/>
            <person name="Walton J.D."/>
            <person name="Blanchette R.A."/>
            <person name="Henrissat B."/>
            <person name="Martin F."/>
            <person name="Cullen D."/>
            <person name="Hibbett D.S."/>
            <person name="Grigoriev I.V."/>
        </authorList>
    </citation>
    <scope>NUCLEOTIDE SEQUENCE [LARGE SCALE GENOMIC DNA]</scope>
    <source>
        <strain evidence="2">CBS 339.88</strain>
    </source>
</reference>
<sequence>MNSDFPSSDCIESSVFEERELRIPPTPRTPLPLLSNYSSYEEYYEAYKQAFNCSPFLPALEVHPYTPSTINFQPIQSSPSPPSPTLVLKTQASPHSATKKRILPGRTLVLSKKKASIKAREMKMKMKKAALCYNGFRQETIYDEPLAKSKSSFDSFASSTTPTIFKEDWELETGTVEVRLEGPIQYYAMLLKLWWKSKEFVLRKKQNQKIIIWKRDELHYL</sequence>
<dbReference type="EMBL" id="KL142379">
    <property type="protein sequence ID" value="KDR76054.1"/>
    <property type="molecule type" value="Genomic_DNA"/>
</dbReference>
<organism evidence="1 2">
    <name type="scientific">Galerina marginata (strain CBS 339.88)</name>
    <dbReference type="NCBI Taxonomy" id="685588"/>
    <lineage>
        <taxon>Eukaryota</taxon>
        <taxon>Fungi</taxon>
        <taxon>Dikarya</taxon>
        <taxon>Basidiomycota</taxon>
        <taxon>Agaricomycotina</taxon>
        <taxon>Agaricomycetes</taxon>
        <taxon>Agaricomycetidae</taxon>
        <taxon>Agaricales</taxon>
        <taxon>Agaricineae</taxon>
        <taxon>Strophariaceae</taxon>
        <taxon>Galerina</taxon>
    </lineage>
</organism>
<proteinExistence type="predicted"/>
<evidence type="ECO:0000313" key="2">
    <source>
        <dbReference type="Proteomes" id="UP000027222"/>
    </source>
</evidence>
<dbReference type="AlphaFoldDB" id="A0A067T823"/>
<protein>
    <submittedName>
        <fullName evidence="1">Uncharacterized protein</fullName>
    </submittedName>
</protein>
<keyword evidence="2" id="KW-1185">Reference proteome</keyword>